<sequence>MANSKKYLNHLLQRTEITPACSEEERAAADVIARIFTDHGFNPEIQEFTASSSRKNVSAIAGIVLFVATIFMGIGGALGIFGFLLVLAVGVLYVLIRLDKISVPAIGANGLSQNVIAYHQASGPLASPRNRPVVVVAHYDSSRADLLSREPFANYRALINKLFPVAMVLPAAVAILRLLPLPAALKAVLWVIAILFSLIPLLRSVAFLFDRFAMPYTTGAICNKSSVAAMLGVMDTVAPSSRADEFPEDVPFEEYLDSLNGAYQSSYTAKVEDEPFYQEESEQAELGDAEASTADEMPISQPQLPAQEEPVVAFEQPEQDFSEAAEETQADDGTVDDTSVNDDLLPVDVASVATDAVVDTVADAAREQAPVLPLNAAGNLRFGKDTIRALGMIPAECDLEYDEGQFPVNEPAAASVDNPVVASVDNPVAVPVETQGEEAVEEAPAAVSDEHTDAVAVPVPAPAVVPIAPSLFDEEVTEEEEALAIPAVVAELVDGENAETDEAADEPAVFGEQCEEQADEESFDASQTSIVPPIPNELVEDQPVDASQTSIVAPIPDELVEETPLPAVAEEQPLVLTGEEDFEEIIPTDDMEIVEADFELIEDEPLPLDEVDQPAEESEDGIAAEDIAQPEADEIEEDQVLPAPDETVSVDMAQVMDEQEDNVEQGNNNVPLTDGSEGATVESTQVFVPAEEISAGGTQAIPAQPQGTQAIPVQHQGTQAMPAQVETVDSLMAQITPAPAPAPRPQRQLNIPSLDSIPASPAVPSTQIPPVTPTVRANPMANRSSLFDLPDPSAKPVDPFSSIPAPVDMDQPVATKPTFTVIDSTDVVSPVPQQQFETIHAATPAPATPAKKRRGLFGRKKKEETSMSDWLGVDEDFDAKRSGRDIGSWDNFEGDDGWKGGAAGEGSEDELRQAVTSLGDDELLGHDIWFVATGAAENDNAGMKAFLDEHRDKLRGVFIINLKCVGAGQLSMITTEGEHRTLKADRRITGLFSRVASDFHRPLASVEMPYVDTDAHAAMERSLRAMTLAGVEGSSFACAYTEQDHPINLNADNVNYAADLVTEVIRRS</sequence>
<feature type="transmembrane region" description="Helical" evidence="2">
    <location>
        <begin position="162"/>
        <end position="181"/>
    </location>
</feature>
<dbReference type="RefSeq" id="WP_169276556.1">
    <property type="nucleotide sequence ID" value="NZ_JABBCP010000001.1"/>
</dbReference>
<feature type="transmembrane region" description="Helical" evidence="2">
    <location>
        <begin position="80"/>
        <end position="96"/>
    </location>
</feature>
<dbReference type="AlphaFoldDB" id="A0A7X9YHG9"/>
<keyword evidence="2" id="KW-1133">Transmembrane helix</keyword>
<evidence type="ECO:0008006" key="5">
    <source>
        <dbReference type="Google" id="ProtNLM"/>
    </source>
</evidence>
<proteinExistence type="predicted"/>
<evidence type="ECO:0000313" key="3">
    <source>
        <dbReference type="EMBL" id="NMF54754.1"/>
    </source>
</evidence>
<evidence type="ECO:0000256" key="2">
    <source>
        <dbReference type="SAM" id="Phobius"/>
    </source>
</evidence>
<keyword evidence="2" id="KW-0812">Transmembrane</keyword>
<dbReference type="EMBL" id="JABBCP010000001">
    <property type="protein sequence ID" value="NMF54754.1"/>
    <property type="molecule type" value="Genomic_DNA"/>
</dbReference>
<feature type="compositionally biased region" description="Acidic residues" evidence="1">
    <location>
        <begin position="274"/>
        <end position="288"/>
    </location>
</feature>
<name>A0A7X9YHG9_9ACTN</name>
<feature type="region of interest" description="Disordered" evidence="1">
    <location>
        <begin position="738"/>
        <end position="777"/>
    </location>
</feature>
<evidence type="ECO:0000313" key="4">
    <source>
        <dbReference type="Proteomes" id="UP000546970"/>
    </source>
</evidence>
<keyword evidence="2" id="KW-0472">Membrane</keyword>
<organism evidence="3 4">
    <name type="scientific">Collinsella acetigenes</name>
    <dbReference type="NCBI Taxonomy" id="2713419"/>
    <lineage>
        <taxon>Bacteria</taxon>
        <taxon>Bacillati</taxon>
        <taxon>Actinomycetota</taxon>
        <taxon>Coriobacteriia</taxon>
        <taxon>Coriobacteriales</taxon>
        <taxon>Coriobacteriaceae</taxon>
        <taxon>Collinsella</taxon>
    </lineage>
</organism>
<dbReference type="SUPFAM" id="SSF53187">
    <property type="entry name" value="Zn-dependent exopeptidases"/>
    <property type="match status" value="2"/>
</dbReference>
<reference evidence="3 4" key="1">
    <citation type="submission" date="2020-04" db="EMBL/GenBank/DDBJ databases">
        <title>Collinsella sp. KGMB02528 nov., an anaerobic actinobacterium isolated from human feces.</title>
        <authorList>
            <person name="Han K.-I."/>
            <person name="Eom M.K."/>
            <person name="Kim J.-S."/>
            <person name="Lee K.C."/>
            <person name="Suh M.K."/>
            <person name="Park S.-H."/>
            <person name="Lee J.H."/>
            <person name="Kang S.W."/>
            <person name="Park J.-E."/>
            <person name="Oh B.S."/>
            <person name="Yu S.Y."/>
            <person name="Choi S.-H."/>
            <person name="Lee D.H."/>
            <person name="Yoon H."/>
            <person name="Kim B.-Y."/>
            <person name="Lee J.H."/>
            <person name="Lee J.-S."/>
        </authorList>
    </citation>
    <scope>NUCLEOTIDE SEQUENCE [LARGE SCALE GENOMIC DNA]</scope>
    <source>
        <strain evidence="3 4">KGMB02528</strain>
    </source>
</reference>
<dbReference type="Proteomes" id="UP000546970">
    <property type="component" value="Unassembled WGS sequence"/>
</dbReference>
<keyword evidence="4" id="KW-1185">Reference proteome</keyword>
<comment type="caution">
    <text evidence="3">The sequence shown here is derived from an EMBL/GenBank/DDBJ whole genome shotgun (WGS) entry which is preliminary data.</text>
</comment>
<gene>
    <name evidence="3" type="ORF">HF320_00140</name>
</gene>
<feature type="region of interest" description="Disordered" evidence="1">
    <location>
        <begin position="272"/>
        <end position="296"/>
    </location>
</feature>
<feature type="transmembrane region" description="Helical" evidence="2">
    <location>
        <begin position="187"/>
        <end position="209"/>
    </location>
</feature>
<accession>A0A7X9YHG9</accession>
<feature type="region of interest" description="Disordered" evidence="1">
    <location>
        <begin position="318"/>
        <end position="341"/>
    </location>
</feature>
<dbReference type="Gene3D" id="3.40.630.10">
    <property type="entry name" value="Zn peptidases"/>
    <property type="match status" value="2"/>
</dbReference>
<protein>
    <recommendedName>
        <fullName evidence="5">Peptidase M28 domain-containing protein</fullName>
    </recommendedName>
</protein>
<feature type="compositionally biased region" description="Acidic residues" evidence="1">
    <location>
        <begin position="318"/>
        <end position="335"/>
    </location>
</feature>
<evidence type="ECO:0000256" key="1">
    <source>
        <dbReference type="SAM" id="MobiDB-lite"/>
    </source>
</evidence>
<feature type="region of interest" description="Disordered" evidence="1">
    <location>
        <begin position="888"/>
        <end position="908"/>
    </location>
</feature>